<keyword evidence="24" id="KW-1185">Reference proteome</keyword>
<dbReference type="GO" id="GO:0046872">
    <property type="term" value="F:metal ion binding"/>
    <property type="evidence" value="ECO:0007669"/>
    <property type="project" value="UniProtKB-KW"/>
</dbReference>
<dbReference type="EMBL" id="JAWDGP010007583">
    <property type="protein sequence ID" value="KAK3712651.1"/>
    <property type="molecule type" value="Genomic_DNA"/>
</dbReference>
<evidence type="ECO:0000256" key="12">
    <source>
        <dbReference type="ARBA" id="ARBA00023146"/>
    </source>
</evidence>
<evidence type="ECO:0000256" key="7">
    <source>
        <dbReference type="ARBA" id="ARBA00022741"/>
    </source>
</evidence>
<comment type="catalytic activity">
    <reaction evidence="14">
        <text>tRNA(Glu) + L-glutamate + ATP = L-glutamyl-tRNA(Glu) + AMP + diphosphate</text>
        <dbReference type="Rhea" id="RHEA:23540"/>
        <dbReference type="Rhea" id="RHEA-COMP:9663"/>
        <dbReference type="Rhea" id="RHEA-COMP:9680"/>
        <dbReference type="ChEBI" id="CHEBI:29985"/>
        <dbReference type="ChEBI" id="CHEBI:30616"/>
        <dbReference type="ChEBI" id="CHEBI:33019"/>
        <dbReference type="ChEBI" id="CHEBI:78442"/>
        <dbReference type="ChEBI" id="CHEBI:78520"/>
        <dbReference type="ChEBI" id="CHEBI:456215"/>
        <dbReference type="EC" id="6.1.1.17"/>
    </reaction>
    <physiologicalReaction direction="left-to-right" evidence="14">
        <dbReference type="Rhea" id="RHEA:23541"/>
    </physiologicalReaction>
</comment>
<feature type="domain" description="WHEP-TRS" evidence="22">
    <location>
        <begin position="1114"/>
        <end position="1170"/>
    </location>
</feature>
<reference evidence="23" key="1">
    <citation type="journal article" date="2023" name="G3 (Bethesda)">
        <title>A reference genome for the long-term kleptoplast-retaining sea slug Elysia crispata morphotype clarki.</title>
        <authorList>
            <person name="Eastman K.E."/>
            <person name="Pendleton A.L."/>
            <person name="Shaikh M.A."/>
            <person name="Suttiyut T."/>
            <person name="Ogas R."/>
            <person name="Tomko P."/>
            <person name="Gavelis G."/>
            <person name="Widhalm J.R."/>
            <person name="Wisecaver J.H."/>
        </authorList>
    </citation>
    <scope>NUCLEOTIDE SEQUENCE</scope>
    <source>
        <strain evidence="23">ECLA1</strain>
    </source>
</reference>
<dbReference type="SUPFAM" id="SSF55681">
    <property type="entry name" value="Class II aaRS and biotin synthetases"/>
    <property type="match status" value="1"/>
</dbReference>
<evidence type="ECO:0000256" key="2">
    <source>
        <dbReference type="ARBA" id="ARBA00012831"/>
    </source>
</evidence>
<keyword evidence="12" id="KW-0030">Aminoacyl-tRNA synthetase</keyword>
<dbReference type="PROSITE" id="PS00762">
    <property type="entry name" value="WHEP_TRS_1"/>
    <property type="match status" value="5"/>
</dbReference>
<name>A0AAE0XU84_9GAST</name>
<keyword evidence="19" id="KW-0175">Coiled coil</keyword>
<dbReference type="PROSITE" id="PS51185">
    <property type="entry name" value="WHEP_TRS_2"/>
    <property type="match status" value="7"/>
</dbReference>
<dbReference type="Proteomes" id="UP001283361">
    <property type="component" value="Unassembled WGS sequence"/>
</dbReference>
<evidence type="ECO:0000256" key="16">
    <source>
        <dbReference type="ARBA" id="ARBA00061295"/>
    </source>
</evidence>
<feature type="coiled-coil region" evidence="19">
    <location>
        <begin position="995"/>
        <end position="1022"/>
    </location>
</feature>
<dbReference type="SUPFAM" id="SSF64586">
    <property type="entry name" value="C-terminal domain of ProRS"/>
    <property type="match status" value="1"/>
</dbReference>
<feature type="region of interest" description="Disordered" evidence="20">
    <location>
        <begin position="709"/>
        <end position="762"/>
    </location>
</feature>
<keyword evidence="13" id="KW-0511">Multifunctional enzyme</keyword>
<dbReference type="Gene3D" id="3.30.110.30">
    <property type="entry name" value="C-terminal domain of ProRS"/>
    <property type="match status" value="1"/>
</dbReference>
<gene>
    <name evidence="23" type="ORF">RRG08_058554</name>
</gene>
<dbReference type="CDD" id="cd00862">
    <property type="entry name" value="ProRS_anticodon_zinc"/>
    <property type="match status" value="1"/>
</dbReference>
<dbReference type="EC" id="6.1.1.17" evidence="3"/>
<feature type="compositionally biased region" description="Low complexity" evidence="20">
    <location>
        <begin position="744"/>
        <end position="760"/>
    </location>
</feature>
<evidence type="ECO:0000256" key="6">
    <source>
        <dbReference type="ARBA" id="ARBA00022723"/>
    </source>
</evidence>
<dbReference type="PROSITE" id="PS00178">
    <property type="entry name" value="AA_TRNA_LIGASE_I"/>
    <property type="match status" value="1"/>
</dbReference>
<dbReference type="InterPro" id="IPR000924">
    <property type="entry name" value="Glu/Gln-tRNA-synth"/>
</dbReference>
<dbReference type="InterPro" id="IPR020056">
    <property type="entry name" value="Rbsml_bL25/Gln-tRNA_synth_N"/>
</dbReference>
<keyword evidence="4" id="KW-0597">Phosphoprotein</keyword>
<keyword evidence="10" id="KW-0694">RNA-binding</keyword>
<dbReference type="FunFam" id="3.40.50.800:FF:000005">
    <property type="entry name" value="bifunctional glutamate/proline--tRNA ligase"/>
    <property type="match status" value="1"/>
</dbReference>
<dbReference type="CDD" id="cd00778">
    <property type="entry name" value="ProRS_core_arch_euk"/>
    <property type="match status" value="1"/>
</dbReference>
<dbReference type="InterPro" id="IPR020058">
    <property type="entry name" value="Glu/Gln-tRNA-synth_Ib_cat-dom"/>
</dbReference>
<evidence type="ECO:0000259" key="22">
    <source>
        <dbReference type="PROSITE" id="PS51185"/>
    </source>
</evidence>
<dbReference type="SMART" id="SM00991">
    <property type="entry name" value="WHEP-TRS"/>
    <property type="match status" value="7"/>
</dbReference>
<dbReference type="CDD" id="cd00807">
    <property type="entry name" value="GlnRS_core"/>
    <property type="match status" value="1"/>
</dbReference>
<evidence type="ECO:0000313" key="24">
    <source>
        <dbReference type="Proteomes" id="UP001283361"/>
    </source>
</evidence>
<feature type="domain" description="WHEP-TRS" evidence="22">
    <location>
        <begin position="977"/>
        <end position="1033"/>
    </location>
</feature>
<feature type="domain" description="WHEP-TRS" evidence="22">
    <location>
        <begin position="1046"/>
        <end position="1102"/>
    </location>
</feature>
<dbReference type="Pfam" id="PF09180">
    <property type="entry name" value="ProRS-C_1"/>
    <property type="match status" value="1"/>
</dbReference>
<dbReference type="FunFam" id="3.30.930.10:FF:000007">
    <property type="entry name" value="Bifunctional glutamate/proline--tRNA ligase"/>
    <property type="match status" value="1"/>
</dbReference>
<evidence type="ECO:0000256" key="1">
    <source>
        <dbReference type="ARBA" id="ARBA00009968"/>
    </source>
</evidence>
<dbReference type="Pfam" id="PF03950">
    <property type="entry name" value="tRNA-synt_1c_C"/>
    <property type="match status" value="1"/>
</dbReference>
<evidence type="ECO:0000256" key="8">
    <source>
        <dbReference type="ARBA" id="ARBA00022833"/>
    </source>
</evidence>
<evidence type="ECO:0000256" key="19">
    <source>
        <dbReference type="SAM" id="Coils"/>
    </source>
</evidence>
<dbReference type="InterPro" id="IPR020059">
    <property type="entry name" value="Glu/Gln-tRNA-synth_Ib_codon-bd"/>
</dbReference>
<keyword evidence="11" id="KW-0648">Protein biosynthesis</keyword>
<dbReference type="SUPFAM" id="SSF47060">
    <property type="entry name" value="S15/NS1 RNA-binding domain"/>
    <property type="match status" value="7"/>
</dbReference>
<dbReference type="InterPro" id="IPR049437">
    <property type="entry name" value="tRNA-synt_1c_C2"/>
</dbReference>
<dbReference type="SUPFAM" id="SSF47616">
    <property type="entry name" value="GST C-terminal domain-like"/>
    <property type="match status" value="1"/>
</dbReference>
<dbReference type="InterPro" id="IPR006195">
    <property type="entry name" value="aa-tRNA-synth_II"/>
</dbReference>
<feature type="region of interest" description="Disordered" evidence="20">
    <location>
        <begin position="959"/>
        <end position="981"/>
    </location>
</feature>
<protein>
    <recommendedName>
        <fullName evidence="17">Bifunctional glutamate/proline--tRNA ligase</fullName>
        <ecNumber evidence="2">6.1.1.15</ecNumber>
        <ecNumber evidence="3">6.1.1.17</ecNumber>
    </recommendedName>
    <alternativeName>
        <fullName evidence="18">Bifunctional aminoacyl-tRNA synthetase</fullName>
    </alternativeName>
</protein>
<accession>A0AAE0XU84</accession>
<dbReference type="GO" id="GO:0004827">
    <property type="term" value="F:proline-tRNA ligase activity"/>
    <property type="evidence" value="ECO:0007669"/>
    <property type="project" value="UniProtKB-EC"/>
</dbReference>
<proteinExistence type="inferred from homology"/>
<dbReference type="InterPro" id="IPR036282">
    <property type="entry name" value="Glutathione-S-Trfase_C_sf"/>
</dbReference>
<dbReference type="InterPro" id="IPR001412">
    <property type="entry name" value="aa-tRNA-synth_I_CS"/>
</dbReference>
<dbReference type="InterPro" id="IPR014729">
    <property type="entry name" value="Rossmann-like_a/b/a_fold"/>
</dbReference>
<dbReference type="SUPFAM" id="SSF52954">
    <property type="entry name" value="Class II aaRS ABD-related"/>
    <property type="match status" value="1"/>
</dbReference>
<keyword evidence="7" id="KW-0547">Nucleotide-binding</keyword>
<feature type="domain" description="Aminoacyl-transfer RNA synthetases class-II family profile" evidence="21">
    <location>
        <begin position="1314"/>
        <end position="1555"/>
    </location>
</feature>
<feature type="region of interest" description="Disordered" evidence="20">
    <location>
        <begin position="1097"/>
        <end position="1118"/>
    </location>
</feature>
<dbReference type="InterPro" id="IPR017449">
    <property type="entry name" value="Pro-tRNA_synth_II"/>
</dbReference>
<feature type="compositionally biased region" description="Polar residues" evidence="20">
    <location>
        <begin position="816"/>
        <end position="828"/>
    </location>
</feature>
<feature type="domain" description="WHEP-TRS" evidence="22">
    <location>
        <begin position="907"/>
        <end position="963"/>
    </location>
</feature>
<evidence type="ECO:0000313" key="23">
    <source>
        <dbReference type="EMBL" id="KAK3712651.1"/>
    </source>
</evidence>
<dbReference type="PROSITE" id="PS50862">
    <property type="entry name" value="AA_TRNA_LIGASE_II"/>
    <property type="match status" value="1"/>
</dbReference>
<feature type="compositionally biased region" description="Low complexity" evidence="20">
    <location>
        <begin position="1097"/>
        <end position="1110"/>
    </location>
</feature>
<dbReference type="FunFam" id="3.30.110.30:FF:000001">
    <property type="entry name" value="Bifunctional glutamate/proline--tRNA ligase"/>
    <property type="match status" value="1"/>
</dbReference>
<evidence type="ECO:0000256" key="18">
    <source>
        <dbReference type="ARBA" id="ARBA00076053"/>
    </source>
</evidence>
<keyword evidence="8" id="KW-0862">Zinc</keyword>
<dbReference type="HAMAP" id="MF_02076">
    <property type="entry name" value="Glu_tRNA_synth_type2"/>
    <property type="match status" value="1"/>
</dbReference>
<dbReference type="Pfam" id="PF20974">
    <property type="entry name" value="tRNA-synt_1c_C2"/>
    <property type="match status" value="1"/>
</dbReference>
<evidence type="ECO:0000256" key="17">
    <source>
        <dbReference type="ARBA" id="ARBA00067786"/>
    </source>
</evidence>
<evidence type="ECO:0000256" key="4">
    <source>
        <dbReference type="ARBA" id="ARBA00022553"/>
    </source>
</evidence>
<dbReference type="InterPro" id="IPR016061">
    <property type="entry name" value="Pro-tRNA_ligase_II_C"/>
</dbReference>
<dbReference type="HAMAP" id="MF_01571">
    <property type="entry name" value="Pro_tRNA_synth_type3"/>
    <property type="match status" value="1"/>
</dbReference>
<dbReference type="PANTHER" id="PTHR43382">
    <property type="entry name" value="PROLYL-TRNA SYNTHETASE"/>
    <property type="match status" value="1"/>
</dbReference>
<dbReference type="GO" id="GO:0003723">
    <property type="term" value="F:RNA binding"/>
    <property type="evidence" value="ECO:0007669"/>
    <property type="project" value="UniProtKB-KW"/>
</dbReference>
<feature type="domain" description="WHEP-TRS" evidence="22">
    <location>
        <begin position="759"/>
        <end position="815"/>
    </location>
</feature>
<dbReference type="Gene3D" id="2.40.240.10">
    <property type="entry name" value="Ribosomal Protein L25, Chain P"/>
    <property type="match status" value="2"/>
</dbReference>
<dbReference type="Gene3D" id="1.10.287.10">
    <property type="entry name" value="S15/NS1, RNA-binding"/>
    <property type="match status" value="7"/>
</dbReference>
<dbReference type="PANTHER" id="PTHR43382:SF2">
    <property type="entry name" value="BIFUNCTIONAL GLUTAMATE_PROLINE--TRNA LIGASE"/>
    <property type="match status" value="1"/>
</dbReference>
<dbReference type="GO" id="GO:0006433">
    <property type="term" value="P:prolyl-tRNA aminoacylation"/>
    <property type="evidence" value="ECO:0007669"/>
    <property type="project" value="InterPro"/>
</dbReference>
<feature type="compositionally biased region" description="Basic and acidic residues" evidence="20">
    <location>
        <begin position="710"/>
        <end position="730"/>
    </location>
</feature>
<evidence type="ECO:0000256" key="13">
    <source>
        <dbReference type="ARBA" id="ARBA00023268"/>
    </source>
</evidence>
<dbReference type="InterPro" id="IPR009068">
    <property type="entry name" value="uS15_NS1_RNA-bd_sf"/>
</dbReference>
<dbReference type="InterPro" id="IPR011035">
    <property type="entry name" value="Ribosomal_bL25/Gln-tRNA_synth"/>
</dbReference>
<dbReference type="Pfam" id="PF03129">
    <property type="entry name" value="HGTP_anticodon"/>
    <property type="match status" value="1"/>
</dbReference>
<dbReference type="EC" id="6.1.1.15" evidence="2"/>
<dbReference type="InterPro" id="IPR033721">
    <property type="entry name" value="ProRS_core_arch_euk"/>
</dbReference>
<comment type="caution">
    <text evidence="23">The sequence shown here is derived from an EMBL/GenBank/DDBJ whole genome shotgun (WGS) entry which is preliminary data.</text>
</comment>
<dbReference type="NCBIfam" id="TIGR00408">
    <property type="entry name" value="proS_fam_I"/>
    <property type="match status" value="1"/>
</dbReference>
<feature type="region of interest" description="Disordered" evidence="20">
    <location>
        <begin position="806"/>
        <end position="832"/>
    </location>
</feature>
<dbReference type="SUPFAM" id="SSF52374">
    <property type="entry name" value="Nucleotidylyl transferase"/>
    <property type="match status" value="1"/>
</dbReference>
<dbReference type="PRINTS" id="PR00987">
    <property type="entry name" value="TRNASYNTHGLU"/>
</dbReference>
<sequence length="1773" mass="196711">MVLEINISKGKPALAGALIAELLSAEGHGVKWTLGDSNLVKANTEIAFTASSSIVRYVARCFPSSNLYGSSVLQRAEIDHWLNFAYGRLSCMTKYNEAVEYLDKVLRPATYIVGTSLSIADLCLWEVLHSSSQIQTLLARSDVLINVARYYNFLTAQKVFASLVTQFPAAAKTKQMETKSAETTFKKDEGKFVDLPGAEMGKVVVRFPPEASGYLHVGHAKAALLNQYYRDSFKGQLIMRFDDTNPAKENAEFEKVILEDIRMLGITYDKLTHTSDHFDSLIKYCEQMIKVGKAYVDDTDPETMKKEREERAVSKNRNNDVQKNFSLWEEMKKGTEHGQKCCVRAKIDMSSDNGCMRDPTIYRCKNEEHVSTGSKYKVYPTYDFACPIVDSVENVTHALRTTEYHDRDDQYFWFLDALGLRKPHIYEYSRLNLQNTVMSKRKLTWFVQEGLVEGWNDPRFPTVRGVLRKGMTVEGLKQFIITQGSSRSVNMMEWDKIWAYNKKVIDPVVPRFTALMKADVVLVNVAGAKLESKEVAKHPKNAETGNKIVWYSPKVYIDGADAEVITEGEVVTFINWGNIKIKKIHKDQSEKITSIEAEPNLENTDYKKTQKITWLAEAEDGPFIPTVCLHYDHIISKGVLGKDEDFKQYINTDSKHEEIMLGDPCLADLKKGDMIQLQRRGYFICDQPYMPVSPYSGRASPCVLINIPDGHQKEMPKAGSKHKETKEVSSKEAAQNKKGKAAEKSPQQEQPPSSASSAGAIDLNNKIVAQGDKIRNLKSAKAPKDQLDPEVKLLLSLKADFKAQTGKDWKPGMSFESGTTASSGSPQVDANKASELSDAITAQGNKVRDIKAAKASKAEIDVEVKTLLSLKAEFKSVTSMDWKPGMTVSTATPPAPAPAPAPAPSGQVADLNAKIAAQGDKVRDLKTKKATKAEIDAEVKTLLSLKADFKSATGKDWKPGMTLPSAAPETTSAPSGQAADLNTKITAQGDKVRDLKAKKATKAEIEAEVKNLLSLKAEFKSATGNDWKPGLILPAEAAVTSAPSGQAEDLNAKISAQGDKVRDLKAKKAANADIDAEVKTLLALKAKYKTATGADWKPGLPTATGPAATGQTSATEALSKRLEEAEAKLEQLKADKVDKSKINSEEKNLNKLKKEYKQATSQDWAPSIPVSDKMPGKVDSAEALALKEKIDNQGEKVRQLKTSGGDKASVDAEIKELLSLKAQYKDLTGEDLAGRGKGGKNEKKQQKASDKRASGEGASQKEDVKREVKKVTRLGLEARREENLSDWYTQVITKSELIEYYDVSGCYILRPWAYAIWEAIKDQFDTAIKEMGVENCYFPMFVSQAALEKEKTHIEDFAPEVAWVTKSGQSELAEPIAIRPTSETVMYPSYAKWIKSHRDLPLRLNQWCNVVRWEFKHPQPFLRTREFLWQEGHTAWADQASAEAEVYAILEEYARVYEYLLAIPVVRGKKTEKEKFAGGDFTTTVEAYISASGRAIQGATSHHLGQNFSKMFDIVFDDPETQQKTYVYQNSWGLTTRTIGVLTMIHGDNNGLVLPPRVATLQTVIVPCGVTAALSETDTNQLYDKCTELAKSLINAGIRSRADIRDNYSPGWKFNHWELKGVPLRIELGPRDLKENQVVVVRRDTGAKSTLSQNGLPDALKALMEEIQSGLYTKAKKELDENLIVTADWNEFCNGLDKKKLIQTPFCGDPDCEDKIKKDSARNAVVEEGAPAMGAKSLCIPFKQPQEVKPGTKCIMPGCTCEAKFYTMFGRSY</sequence>
<organism evidence="23 24">
    <name type="scientific">Elysia crispata</name>
    <name type="common">lettuce slug</name>
    <dbReference type="NCBI Taxonomy" id="231223"/>
    <lineage>
        <taxon>Eukaryota</taxon>
        <taxon>Metazoa</taxon>
        <taxon>Spiralia</taxon>
        <taxon>Lophotrochozoa</taxon>
        <taxon>Mollusca</taxon>
        <taxon>Gastropoda</taxon>
        <taxon>Heterobranchia</taxon>
        <taxon>Euthyneura</taxon>
        <taxon>Panpulmonata</taxon>
        <taxon>Sacoglossa</taxon>
        <taxon>Placobranchoidea</taxon>
        <taxon>Plakobranchidae</taxon>
        <taxon>Elysia</taxon>
    </lineage>
</organism>
<dbReference type="NCBIfam" id="TIGR00463">
    <property type="entry name" value="gltX_arch"/>
    <property type="match status" value="1"/>
</dbReference>
<evidence type="ECO:0000259" key="21">
    <source>
        <dbReference type="PROSITE" id="PS50862"/>
    </source>
</evidence>
<dbReference type="InterPro" id="IPR004499">
    <property type="entry name" value="Pro-tRNA-ligase_IIa_arc-type"/>
</dbReference>
<feature type="region of interest" description="Disordered" evidence="20">
    <location>
        <begin position="1231"/>
        <end position="1264"/>
    </location>
</feature>
<dbReference type="InterPro" id="IPR004154">
    <property type="entry name" value="Anticodon-bd"/>
</dbReference>
<evidence type="ECO:0000256" key="15">
    <source>
        <dbReference type="ARBA" id="ARBA00050792"/>
    </source>
</evidence>
<feature type="region of interest" description="Disordered" evidence="20">
    <location>
        <begin position="885"/>
        <end position="907"/>
    </location>
</feature>
<evidence type="ECO:0000256" key="10">
    <source>
        <dbReference type="ARBA" id="ARBA00022884"/>
    </source>
</evidence>
<evidence type="ECO:0000256" key="14">
    <source>
        <dbReference type="ARBA" id="ARBA00047366"/>
    </source>
</evidence>
<comment type="similarity">
    <text evidence="1">In the C-terminal section; belongs to the class-II aminoacyl-tRNA synthetase family.</text>
</comment>
<dbReference type="InterPro" id="IPR036621">
    <property type="entry name" value="Anticodon-bd_dom_sf"/>
</dbReference>
<comment type="catalytic activity">
    <reaction evidence="15">
        <text>tRNA(Pro) + L-proline + ATP = L-prolyl-tRNA(Pro) + AMP + diphosphate</text>
        <dbReference type="Rhea" id="RHEA:14305"/>
        <dbReference type="Rhea" id="RHEA-COMP:9700"/>
        <dbReference type="Rhea" id="RHEA-COMP:9702"/>
        <dbReference type="ChEBI" id="CHEBI:30616"/>
        <dbReference type="ChEBI" id="CHEBI:33019"/>
        <dbReference type="ChEBI" id="CHEBI:60039"/>
        <dbReference type="ChEBI" id="CHEBI:78442"/>
        <dbReference type="ChEBI" id="CHEBI:78532"/>
        <dbReference type="ChEBI" id="CHEBI:456215"/>
        <dbReference type="EC" id="6.1.1.15"/>
    </reaction>
    <physiologicalReaction direction="left-to-right" evidence="15">
        <dbReference type="Rhea" id="RHEA:14306"/>
    </physiologicalReaction>
</comment>
<evidence type="ECO:0000256" key="20">
    <source>
        <dbReference type="SAM" id="MobiDB-lite"/>
    </source>
</evidence>
<dbReference type="GO" id="GO:0005737">
    <property type="term" value="C:cytoplasm"/>
    <property type="evidence" value="ECO:0007669"/>
    <property type="project" value="InterPro"/>
</dbReference>
<dbReference type="InterPro" id="IPR002314">
    <property type="entry name" value="aa-tRNA-synt_IIb"/>
</dbReference>
<dbReference type="GO" id="GO:0004818">
    <property type="term" value="F:glutamate-tRNA ligase activity"/>
    <property type="evidence" value="ECO:0007669"/>
    <property type="project" value="UniProtKB-EC"/>
</dbReference>
<feature type="region of interest" description="Disordered" evidence="20">
    <location>
        <begin position="1153"/>
        <end position="1176"/>
    </location>
</feature>
<keyword evidence="6" id="KW-0479">Metal-binding</keyword>
<dbReference type="Gene3D" id="3.30.930.10">
    <property type="entry name" value="Bira Bifunctional Protein, Domain 2"/>
    <property type="match status" value="1"/>
</dbReference>
<keyword evidence="9" id="KW-0067">ATP-binding</keyword>
<dbReference type="Gene3D" id="3.40.50.620">
    <property type="entry name" value="HUPs"/>
    <property type="match status" value="1"/>
</dbReference>
<dbReference type="GO" id="GO:0005524">
    <property type="term" value="F:ATP binding"/>
    <property type="evidence" value="ECO:0007669"/>
    <property type="project" value="UniProtKB-KW"/>
</dbReference>
<evidence type="ECO:0000256" key="3">
    <source>
        <dbReference type="ARBA" id="ARBA00012835"/>
    </source>
</evidence>
<evidence type="ECO:0000256" key="9">
    <source>
        <dbReference type="ARBA" id="ARBA00022840"/>
    </source>
</evidence>
<dbReference type="Pfam" id="PF00749">
    <property type="entry name" value="tRNA-synt_1c"/>
    <property type="match status" value="1"/>
</dbReference>
<dbReference type="Pfam" id="PF00587">
    <property type="entry name" value="tRNA-synt_2b"/>
    <property type="match status" value="1"/>
</dbReference>
<dbReference type="InterPro" id="IPR045864">
    <property type="entry name" value="aa-tRNA-synth_II/BPL/LPL"/>
</dbReference>
<feature type="compositionally biased region" description="Pro residues" evidence="20">
    <location>
        <begin position="893"/>
        <end position="903"/>
    </location>
</feature>
<dbReference type="GO" id="GO:0006424">
    <property type="term" value="P:glutamyl-tRNA aminoacylation"/>
    <property type="evidence" value="ECO:0007669"/>
    <property type="project" value="InterPro"/>
</dbReference>
<dbReference type="CDD" id="cd00936">
    <property type="entry name" value="WEPRS_RNA"/>
    <property type="match status" value="5"/>
</dbReference>
<evidence type="ECO:0000256" key="11">
    <source>
        <dbReference type="ARBA" id="ARBA00022917"/>
    </source>
</evidence>
<evidence type="ECO:0000256" key="5">
    <source>
        <dbReference type="ARBA" id="ARBA00022598"/>
    </source>
</evidence>
<dbReference type="FunFam" id="1.10.287.10:FF:000006">
    <property type="entry name" value="Bifunctional glutamate/proline--tRNA ligase"/>
    <property type="match status" value="5"/>
</dbReference>
<dbReference type="Gene3D" id="1.20.1050.130">
    <property type="match status" value="1"/>
</dbReference>
<dbReference type="SUPFAM" id="SSF50715">
    <property type="entry name" value="Ribosomal protein L25-like"/>
    <property type="match status" value="1"/>
</dbReference>
<comment type="similarity">
    <text evidence="16">In the N-terminal section; belongs to the class-I aminoacyl-tRNA synthetase family. Glutamate--tRNA ligase type 2 subfamily.</text>
</comment>
<dbReference type="InterPro" id="IPR004526">
    <property type="entry name" value="Glu-tRNA-synth_arc/euk"/>
</dbReference>
<dbReference type="InterPro" id="IPR000738">
    <property type="entry name" value="WHEP-TRS_dom"/>
</dbReference>
<dbReference type="Pfam" id="PF00458">
    <property type="entry name" value="WHEP-TRS"/>
    <property type="match status" value="6"/>
</dbReference>
<feature type="domain" description="WHEP-TRS" evidence="22">
    <location>
        <begin position="1182"/>
        <end position="1238"/>
    </location>
</feature>
<feature type="domain" description="WHEP-TRS" evidence="22">
    <location>
        <begin position="832"/>
        <end position="888"/>
    </location>
</feature>
<dbReference type="Gene3D" id="3.40.50.800">
    <property type="entry name" value="Anticodon-binding domain"/>
    <property type="match status" value="1"/>
</dbReference>
<dbReference type="SMART" id="SM00946">
    <property type="entry name" value="ProRS-C_1"/>
    <property type="match status" value="1"/>
</dbReference>
<dbReference type="GO" id="GO:0017101">
    <property type="term" value="C:aminoacyl-tRNA synthetase multienzyme complex"/>
    <property type="evidence" value="ECO:0007669"/>
    <property type="project" value="UniProtKB-ARBA"/>
</dbReference>
<dbReference type="FunFam" id="3.40.50.620:FF:000070">
    <property type="entry name" value="Bifunctional glutamate/proline--tRNA ligase"/>
    <property type="match status" value="1"/>
</dbReference>
<keyword evidence="5" id="KW-0436">Ligase</keyword>